<feature type="active site" description="Proton acceptor" evidence="7 8">
    <location>
        <position position="160"/>
    </location>
</feature>
<dbReference type="SUPFAM" id="SSF53335">
    <property type="entry name" value="S-adenosyl-L-methionine-dependent methyltransferases"/>
    <property type="match status" value="1"/>
</dbReference>
<dbReference type="CDD" id="cd02440">
    <property type="entry name" value="AdoMet_MTases"/>
    <property type="match status" value="1"/>
</dbReference>
<reference evidence="10 11" key="1">
    <citation type="journal article" date="2013" name="BMC Microbiol.">
        <title>Identification of the type II cytochrome c maturation pathway in anammox bacteria by comparative genomics.</title>
        <authorList>
            <person name="Ferousi C."/>
            <person name="Speth D.R."/>
            <person name="Reimann J."/>
            <person name="Op den Camp H.J."/>
            <person name="Allen J.W."/>
            <person name="Keltjens J.T."/>
            <person name="Jetten M.S."/>
        </authorList>
    </citation>
    <scope>NUCLEOTIDE SEQUENCE [LARGE SCALE GENOMIC DNA]</scope>
    <source>
        <strain evidence="10">RU1</strain>
    </source>
</reference>
<dbReference type="Proteomes" id="UP000034954">
    <property type="component" value="Unassembled WGS sequence"/>
</dbReference>
<evidence type="ECO:0000256" key="5">
    <source>
        <dbReference type="ARBA" id="ARBA00023115"/>
    </source>
</evidence>
<evidence type="ECO:0000256" key="7">
    <source>
        <dbReference type="HAMAP-Rule" id="MF_00198"/>
    </source>
</evidence>
<dbReference type="AlphaFoldDB" id="A0A0M2UZH7"/>
<dbReference type="InterPro" id="IPR030373">
    <property type="entry name" value="PABS_CS"/>
</dbReference>
<comment type="catalytic activity">
    <reaction evidence="7">
        <text>S-adenosyl 3-(methylsulfanyl)propylamine + putrescine = S-methyl-5'-thioadenosine + spermidine + H(+)</text>
        <dbReference type="Rhea" id="RHEA:12721"/>
        <dbReference type="ChEBI" id="CHEBI:15378"/>
        <dbReference type="ChEBI" id="CHEBI:17509"/>
        <dbReference type="ChEBI" id="CHEBI:57443"/>
        <dbReference type="ChEBI" id="CHEBI:57834"/>
        <dbReference type="ChEBI" id="CHEBI:326268"/>
        <dbReference type="EC" id="2.5.1.16"/>
    </reaction>
</comment>
<feature type="binding site" evidence="7">
    <location>
        <position position="35"/>
    </location>
    <ligand>
        <name>S-methyl-5'-thioadenosine</name>
        <dbReference type="ChEBI" id="CHEBI:17509"/>
    </ligand>
</feature>
<dbReference type="GO" id="GO:0010487">
    <property type="term" value="F:thermospermine synthase activity"/>
    <property type="evidence" value="ECO:0007669"/>
    <property type="project" value="UniProtKB-EC"/>
</dbReference>
<feature type="binding site" evidence="7">
    <location>
        <position position="90"/>
    </location>
    <ligand>
        <name>spermidine</name>
        <dbReference type="ChEBI" id="CHEBI:57834"/>
    </ligand>
</feature>
<keyword evidence="2" id="KW-0963">Cytoplasm</keyword>
<proteinExistence type="inferred from homology"/>
<comment type="subunit">
    <text evidence="7">Homodimer or homotetramer.</text>
</comment>
<dbReference type="GO" id="GO:0004766">
    <property type="term" value="F:spermidine synthase activity"/>
    <property type="evidence" value="ECO:0007669"/>
    <property type="project" value="UniProtKB-UniRule"/>
</dbReference>
<evidence type="ECO:0000259" key="9">
    <source>
        <dbReference type="PROSITE" id="PS51006"/>
    </source>
</evidence>
<dbReference type="GO" id="GO:0008295">
    <property type="term" value="P:spermidine biosynthetic process"/>
    <property type="evidence" value="ECO:0007669"/>
    <property type="project" value="UniProtKB-UniRule"/>
</dbReference>
<dbReference type="FunFam" id="3.40.50.150:FF:000088">
    <property type="entry name" value="Polyamine aminopropyltransferase"/>
    <property type="match status" value="1"/>
</dbReference>
<dbReference type="InterPro" id="IPR029063">
    <property type="entry name" value="SAM-dependent_MTases_sf"/>
</dbReference>
<keyword evidence="11" id="KW-1185">Reference proteome</keyword>
<comment type="pathway">
    <text evidence="7">Amine and polyamine biosynthesis; spermidine biosynthesis; spermidine from putrescine: step 1/1.</text>
</comment>
<feature type="binding site" evidence="7">
    <location>
        <begin position="142"/>
        <end position="143"/>
    </location>
    <ligand>
        <name>S-methyl-5'-thioadenosine</name>
        <dbReference type="ChEBI" id="CHEBI:17509"/>
    </ligand>
</feature>
<evidence type="ECO:0000313" key="10">
    <source>
        <dbReference type="EMBL" id="KKO20366.1"/>
    </source>
</evidence>
<gene>
    <name evidence="7" type="primary">speE</name>
    <name evidence="10" type="ORF">BROFUL_00923</name>
</gene>
<keyword evidence="5 7" id="KW-0620">Polyamine biosynthesis</keyword>
<dbReference type="Pfam" id="PF17284">
    <property type="entry name" value="Spermine_synt_N"/>
    <property type="match status" value="1"/>
</dbReference>
<dbReference type="UniPathway" id="UPA00248">
    <property type="reaction ID" value="UER00314"/>
</dbReference>
<comment type="caution">
    <text evidence="7">Lacks conserved residue(s) required for the propagation of feature annotation.</text>
</comment>
<dbReference type="Gene3D" id="2.30.140.10">
    <property type="entry name" value="Spermidine synthase, tetramerisation domain"/>
    <property type="match status" value="1"/>
</dbReference>
<dbReference type="PATRIC" id="fig|380242.3.peg.1163"/>
<keyword evidence="4 7" id="KW-0745">Spermidine biosynthesis</keyword>
<name>A0A0M2UZH7_9BACT</name>
<dbReference type="EC" id="2.5.1.16" evidence="7"/>
<dbReference type="InterPro" id="IPR035246">
    <property type="entry name" value="Spermidine_synt_N"/>
</dbReference>
<evidence type="ECO:0000256" key="4">
    <source>
        <dbReference type="ARBA" id="ARBA00023066"/>
    </source>
</evidence>
<dbReference type="PROSITE" id="PS51006">
    <property type="entry name" value="PABS_2"/>
    <property type="match status" value="1"/>
</dbReference>
<evidence type="ECO:0000256" key="8">
    <source>
        <dbReference type="PROSITE-ProRule" id="PRU00354"/>
    </source>
</evidence>
<dbReference type="NCBIfam" id="NF002010">
    <property type="entry name" value="PRK00811.1"/>
    <property type="match status" value="1"/>
</dbReference>
<evidence type="ECO:0000256" key="3">
    <source>
        <dbReference type="ARBA" id="ARBA00022679"/>
    </source>
</evidence>
<dbReference type="Pfam" id="PF01564">
    <property type="entry name" value="Spermine_synth"/>
    <property type="match status" value="1"/>
</dbReference>
<accession>A0A0M2UZH7</accession>
<organism evidence="10 11">
    <name type="scientific">Candidatus Brocadia fulgida</name>
    <dbReference type="NCBI Taxonomy" id="380242"/>
    <lineage>
        <taxon>Bacteria</taxon>
        <taxon>Pseudomonadati</taxon>
        <taxon>Planctomycetota</taxon>
        <taxon>Candidatus Brocadiia</taxon>
        <taxon>Candidatus Brocadiales</taxon>
        <taxon>Candidatus Brocadiaceae</taxon>
        <taxon>Candidatus Brocadia</taxon>
    </lineage>
</organism>
<dbReference type="InterPro" id="IPR001045">
    <property type="entry name" value="Spermi_synthase"/>
</dbReference>
<protein>
    <recommendedName>
        <fullName evidence="7">Polyamine aminopropyltransferase</fullName>
    </recommendedName>
    <alternativeName>
        <fullName evidence="7">Putrescine aminopropyltransferase</fullName>
        <shortName evidence="7">PAPT</shortName>
    </alternativeName>
    <alternativeName>
        <fullName evidence="7">Spermidine synthase</fullName>
        <shortName evidence="7">SPDS</shortName>
        <shortName evidence="7">SPDSY</shortName>
        <ecNumber evidence="7">2.5.1.16</ecNumber>
    </alternativeName>
</protein>
<dbReference type="InterPro" id="IPR037163">
    <property type="entry name" value="Spermidine_synt_N_sf"/>
</dbReference>
<dbReference type="InterPro" id="IPR030374">
    <property type="entry name" value="PABS"/>
</dbReference>
<dbReference type="NCBIfam" id="NF037959">
    <property type="entry name" value="MFS_SpdSyn"/>
    <property type="match status" value="1"/>
</dbReference>
<evidence type="ECO:0000313" key="11">
    <source>
        <dbReference type="Proteomes" id="UP000034954"/>
    </source>
</evidence>
<comment type="function">
    <text evidence="7">Catalyzes the irreversible transfer of a propylamine group from the amino donor S-adenosylmethioninamine (decarboxy-AdoMet) to putrescine (1,4-diaminobutane) to yield spermidine.</text>
</comment>
<sequence length="315" mass="35848">MEKAQTHWLDDYFNNYEVHKHAFKDVVCQVQSSIQKIIIVNTYNYGRCLILDNEFQSAEMDEFIYHEALVHPSLILHPGAESVLILGGGEGATLREALRYKSVKKAVMVDIDKEMIACSQKYLPSFHAGAFDDNRVELVIEDGRKYVERAQDRFDVVVIDVNDPLEGGSSYMLFTMEFYQVIADKLKANGILIVHSGAASVSENDAFTSICNTLSNVFPHVFPYVTYIPSYALPWGFTMATHNPSNLDISGDEIDARIHSRLIGNLRFYDSITHHALFNLPKYLRTDIQRQKRIIRDKYPLTEHYPGISTESTSP</sequence>
<dbReference type="PANTHER" id="PTHR43317">
    <property type="entry name" value="THERMOSPERMINE SYNTHASE ACAULIS5"/>
    <property type="match status" value="1"/>
</dbReference>
<evidence type="ECO:0000256" key="1">
    <source>
        <dbReference type="ARBA" id="ARBA00007867"/>
    </source>
</evidence>
<dbReference type="PROSITE" id="PS01330">
    <property type="entry name" value="PABS_1"/>
    <property type="match status" value="1"/>
</dbReference>
<comment type="similarity">
    <text evidence="1 7">Belongs to the spermidine/spermine synthase family.</text>
</comment>
<dbReference type="PANTHER" id="PTHR43317:SF1">
    <property type="entry name" value="THERMOSPERMINE SYNTHASE ACAULIS5"/>
    <property type="match status" value="1"/>
</dbReference>
<dbReference type="EMBL" id="LAQJ01000110">
    <property type="protein sequence ID" value="KKO20366.1"/>
    <property type="molecule type" value="Genomic_DNA"/>
</dbReference>
<evidence type="ECO:0000256" key="2">
    <source>
        <dbReference type="ARBA" id="ARBA00022490"/>
    </source>
</evidence>
<dbReference type="Gene3D" id="3.40.50.150">
    <property type="entry name" value="Vaccinia Virus protein VP39"/>
    <property type="match status" value="1"/>
</dbReference>
<feature type="domain" description="PABS" evidence="9">
    <location>
        <begin position="6"/>
        <end position="242"/>
    </location>
</feature>
<feature type="binding site" evidence="7">
    <location>
        <position position="66"/>
    </location>
    <ligand>
        <name>spermidine</name>
        <dbReference type="ChEBI" id="CHEBI:57834"/>
    </ligand>
</feature>
<evidence type="ECO:0000256" key="6">
    <source>
        <dbReference type="ARBA" id="ARBA00048874"/>
    </source>
</evidence>
<dbReference type="HAMAP" id="MF_00198">
    <property type="entry name" value="Spermidine_synth"/>
    <property type="match status" value="1"/>
</dbReference>
<comment type="catalytic activity">
    <reaction evidence="6">
        <text>S-adenosyl 3-(methylsulfanyl)propylamine + spermidine = thermospermine + S-methyl-5'-thioadenosine + H(+)</text>
        <dbReference type="Rhea" id="RHEA:30515"/>
        <dbReference type="ChEBI" id="CHEBI:15378"/>
        <dbReference type="ChEBI" id="CHEBI:17509"/>
        <dbReference type="ChEBI" id="CHEBI:57443"/>
        <dbReference type="ChEBI" id="CHEBI:57834"/>
        <dbReference type="ChEBI" id="CHEBI:59903"/>
        <dbReference type="EC" id="2.5.1.79"/>
    </reaction>
</comment>
<comment type="caution">
    <text evidence="10">The sequence shown here is derived from an EMBL/GenBank/DDBJ whole genome shotgun (WGS) entry which is preliminary data.</text>
</comment>
<keyword evidence="3 7" id="KW-0808">Transferase</keyword>
<feature type="binding site" evidence="7">
    <location>
        <position position="110"/>
    </location>
    <ligand>
        <name>S-methyl-5'-thioadenosine</name>
        <dbReference type="ChEBI" id="CHEBI:17509"/>
    </ligand>
</feature>